<dbReference type="Proteomes" id="UP000828048">
    <property type="component" value="Chromosome 7"/>
</dbReference>
<name>A0ACB7Y4K9_9ERIC</name>
<proteinExistence type="predicted"/>
<reference evidence="1 2" key="1">
    <citation type="journal article" date="2021" name="Hortic Res">
        <title>High-quality reference genome and annotation aids understanding of berry development for evergreen blueberry (Vaccinium darrowii).</title>
        <authorList>
            <person name="Yu J."/>
            <person name="Hulse-Kemp A.M."/>
            <person name="Babiker E."/>
            <person name="Staton M."/>
        </authorList>
    </citation>
    <scope>NUCLEOTIDE SEQUENCE [LARGE SCALE GENOMIC DNA]</scope>
    <source>
        <strain evidence="2">cv. NJ 8807/NJ 8810</strain>
        <tissue evidence="1">Young leaf</tissue>
    </source>
</reference>
<protein>
    <submittedName>
        <fullName evidence="1">Uncharacterized protein</fullName>
    </submittedName>
</protein>
<sequence>MALPMVMEMGLERGFRSAIREMVIMQLQLAAVFFTFSLGTKVHDFGRTVLHGGAKCRTTGRGFVVKHEKFTENYMMYSRSHFVKALEIMLLPIVYHTYGSANVDPTTYMLLSFSMWFLGCLVLYFLIHLGSSGQR</sequence>
<keyword evidence="2" id="KW-1185">Reference proteome</keyword>
<dbReference type="EMBL" id="CM037157">
    <property type="protein sequence ID" value="KAH7848340.1"/>
    <property type="molecule type" value="Genomic_DNA"/>
</dbReference>
<accession>A0ACB7Y4K9</accession>
<evidence type="ECO:0000313" key="1">
    <source>
        <dbReference type="EMBL" id="KAH7848340.1"/>
    </source>
</evidence>
<evidence type="ECO:0000313" key="2">
    <source>
        <dbReference type="Proteomes" id="UP000828048"/>
    </source>
</evidence>
<gene>
    <name evidence="1" type="ORF">Vadar_001571</name>
</gene>
<comment type="caution">
    <text evidence="1">The sequence shown here is derived from an EMBL/GenBank/DDBJ whole genome shotgun (WGS) entry which is preliminary data.</text>
</comment>
<organism evidence="1 2">
    <name type="scientific">Vaccinium darrowii</name>
    <dbReference type="NCBI Taxonomy" id="229202"/>
    <lineage>
        <taxon>Eukaryota</taxon>
        <taxon>Viridiplantae</taxon>
        <taxon>Streptophyta</taxon>
        <taxon>Embryophyta</taxon>
        <taxon>Tracheophyta</taxon>
        <taxon>Spermatophyta</taxon>
        <taxon>Magnoliopsida</taxon>
        <taxon>eudicotyledons</taxon>
        <taxon>Gunneridae</taxon>
        <taxon>Pentapetalae</taxon>
        <taxon>asterids</taxon>
        <taxon>Ericales</taxon>
        <taxon>Ericaceae</taxon>
        <taxon>Vaccinioideae</taxon>
        <taxon>Vaccinieae</taxon>
        <taxon>Vaccinium</taxon>
    </lineage>
</organism>